<evidence type="ECO:0000313" key="1">
    <source>
        <dbReference type="EMBL" id="JAD77877.1"/>
    </source>
</evidence>
<sequence>MPTDAMLSTICPEDKACIMPGLVNWVERPSMAPCMFPVMEAEAMVVLIDTSVAIFFRGGCDEERSVLDLRLFGLLVATLLLLFKRGLVD</sequence>
<name>A0A0A9D2A5_ARUDO</name>
<reference evidence="1" key="2">
    <citation type="journal article" date="2015" name="Data Brief">
        <title>Shoot transcriptome of the giant reed, Arundo donax.</title>
        <authorList>
            <person name="Barrero R.A."/>
            <person name="Guerrero F.D."/>
            <person name="Moolhuijzen P."/>
            <person name="Goolsby J.A."/>
            <person name="Tidwell J."/>
            <person name="Bellgard S.E."/>
            <person name="Bellgard M.I."/>
        </authorList>
    </citation>
    <scope>NUCLEOTIDE SEQUENCE</scope>
    <source>
        <tissue evidence="1">Shoot tissue taken approximately 20 cm above the soil surface</tissue>
    </source>
</reference>
<accession>A0A0A9D2A5</accession>
<dbReference type="EMBL" id="GBRH01220018">
    <property type="protein sequence ID" value="JAD77877.1"/>
    <property type="molecule type" value="Transcribed_RNA"/>
</dbReference>
<dbReference type="AlphaFoldDB" id="A0A0A9D2A5"/>
<protein>
    <submittedName>
        <fullName evidence="1">Uncharacterized protein</fullName>
    </submittedName>
</protein>
<reference evidence="1" key="1">
    <citation type="submission" date="2014-09" db="EMBL/GenBank/DDBJ databases">
        <authorList>
            <person name="Magalhaes I.L.F."/>
            <person name="Oliveira U."/>
            <person name="Santos F.R."/>
            <person name="Vidigal T.H.D.A."/>
            <person name="Brescovit A.D."/>
            <person name="Santos A.J."/>
        </authorList>
    </citation>
    <scope>NUCLEOTIDE SEQUENCE</scope>
    <source>
        <tissue evidence="1">Shoot tissue taken approximately 20 cm above the soil surface</tissue>
    </source>
</reference>
<organism evidence="1">
    <name type="scientific">Arundo donax</name>
    <name type="common">Giant reed</name>
    <name type="synonym">Donax arundinaceus</name>
    <dbReference type="NCBI Taxonomy" id="35708"/>
    <lineage>
        <taxon>Eukaryota</taxon>
        <taxon>Viridiplantae</taxon>
        <taxon>Streptophyta</taxon>
        <taxon>Embryophyta</taxon>
        <taxon>Tracheophyta</taxon>
        <taxon>Spermatophyta</taxon>
        <taxon>Magnoliopsida</taxon>
        <taxon>Liliopsida</taxon>
        <taxon>Poales</taxon>
        <taxon>Poaceae</taxon>
        <taxon>PACMAD clade</taxon>
        <taxon>Arundinoideae</taxon>
        <taxon>Arundineae</taxon>
        <taxon>Arundo</taxon>
    </lineage>
</organism>
<proteinExistence type="predicted"/>